<comment type="caution">
    <text evidence="1">The sequence shown here is derived from an EMBL/GenBank/DDBJ whole genome shotgun (WGS) entry which is preliminary data.</text>
</comment>
<name>A0A8T0VP68_PANVG</name>
<keyword evidence="2" id="KW-1185">Reference proteome</keyword>
<dbReference type="AlphaFoldDB" id="A0A8T0VP68"/>
<dbReference type="EMBL" id="CM029040">
    <property type="protein sequence ID" value="KAG2637962.1"/>
    <property type="molecule type" value="Genomic_DNA"/>
</dbReference>
<evidence type="ECO:0000313" key="2">
    <source>
        <dbReference type="Proteomes" id="UP000823388"/>
    </source>
</evidence>
<protein>
    <submittedName>
        <fullName evidence="1">Uncharacterized protein</fullName>
    </submittedName>
</protein>
<dbReference type="Proteomes" id="UP000823388">
    <property type="component" value="Chromosome 2N"/>
</dbReference>
<organism evidence="1 2">
    <name type="scientific">Panicum virgatum</name>
    <name type="common">Blackwell switchgrass</name>
    <dbReference type="NCBI Taxonomy" id="38727"/>
    <lineage>
        <taxon>Eukaryota</taxon>
        <taxon>Viridiplantae</taxon>
        <taxon>Streptophyta</taxon>
        <taxon>Embryophyta</taxon>
        <taxon>Tracheophyta</taxon>
        <taxon>Spermatophyta</taxon>
        <taxon>Magnoliopsida</taxon>
        <taxon>Liliopsida</taxon>
        <taxon>Poales</taxon>
        <taxon>Poaceae</taxon>
        <taxon>PACMAD clade</taxon>
        <taxon>Panicoideae</taxon>
        <taxon>Panicodae</taxon>
        <taxon>Paniceae</taxon>
        <taxon>Panicinae</taxon>
        <taxon>Panicum</taxon>
        <taxon>Panicum sect. Hiantes</taxon>
    </lineage>
</organism>
<reference evidence="1" key="1">
    <citation type="submission" date="2020-05" db="EMBL/GenBank/DDBJ databases">
        <title>WGS assembly of Panicum virgatum.</title>
        <authorList>
            <person name="Lovell J.T."/>
            <person name="Jenkins J."/>
            <person name="Shu S."/>
            <person name="Juenger T.E."/>
            <person name="Schmutz J."/>
        </authorList>
    </citation>
    <scope>NUCLEOTIDE SEQUENCE</scope>
    <source>
        <strain evidence="1">AP13</strain>
    </source>
</reference>
<evidence type="ECO:0000313" key="1">
    <source>
        <dbReference type="EMBL" id="KAG2637962.1"/>
    </source>
</evidence>
<gene>
    <name evidence="1" type="ORF">PVAP13_2NG558403</name>
</gene>
<sequence length="78" mass="8995">MNTIIIKTRKTVQRHQEKTFLGLRPIRATIHTKNTPSGCIIKTFQPWKRNYGQVPPVRNFIFSQPEVAIDINGAVLKH</sequence>
<accession>A0A8T0VP68</accession>
<proteinExistence type="predicted"/>